<gene>
    <name evidence="1" type="ORF">Acor_48450</name>
</gene>
<dbReference type="AlphaFoldDB" id="A0A5M3W3D7"/>
<organism evidence="1 2">
    <name type="scientific">Acrocarpospora corrugata</name>
    <dbReference type="NCBI Taxonomy" id="35763"/>
    <lineage>
        <taxon>Bacteria</taxon>
        <taxon>Bacillati</taxon>
        <taxon>Actinomycetota</taxon>
        <taxon>Actinomycetes</taxon>
        <taxon>Streptosporangiales</taxon>
        <taxon>Streptosporangiaceae</taxon>
        <taxon>Acrocarpospora</taxon>
    </lineage>
</organism>
<accession>A0A5M3W3D7</accession>
<reference evidence="1 2" key="1">
    <citation type="submission" date="2019-10" db="EMBL/GenBank/DDBJ databases">
        <title>Whole genome shotgun sequence of Acrocarpospora corrugata NBRC 13972.</title>
        <authorList>
            <person name="Ichikawa N."/>
            <person name="Kimura A."/>
            <person name="Kitahashi Y."/>
            <person name="Komaki H."/>
            <person name="Oguchi A."/>
        </authorList>
    </citation>
    <scope>NUCLEOTIDE SEQUENCE [LARGE SCALE GENOMIC DNA]</scope>
    <source>
        <strain evidence="1 2">NBRC 13972</strain>
    </source>
</reference>
<dbReference type="RefSeq" id="WP_155338985.1">
    <property type="nucleotide sequence ID" value="NZ_BAAABN010000011.1"/>
</dbReference>
<comment type="caution">
    <text evidence="1">The sequence shown here is derived from an EMBL/GenBank/DDBJ whole genome shotgun (WGS) entry which is preliminary data.</text>
</comment>
<dbReference type="Proteomes" id="UP000334990">
    <property type="component" value="Unassembled WGS sequence"/>
</dbReference>
<keyword evidence="2" id="KW-1185">Reference proteome</keyword>
<evidence type="ECO:0000313" key="2">
    <source>
        <dbReference type="Proteomes" id="UP000334990"/>
    </source>
</evidence>
<name>A0A5M3W3D7_9ACTN</name>
<sequence length="405" mass="42175">MRLRRIAAIGAITAAISVWLPGSTAFSAGESCNDQLAAGTPSYVVCRWLAKPDEALAIAMGWLADDAGNLQQAEPYGAGWVELDITCTDGPCPTGDGDAFDETDAGPAEDGGDVVCDPPGTTCTVEPDEVEAAAATPTGQAVELAGENDLRVWIDTELADDWKAGEQAFAAAVKNVGALAAQPGVAGIRFTTQLGYNANFTTAAELTKFVTAASAALREIAPGRKLGVHTVVPEFACGGHAGCVQAMAKQYPLLTPAVIEPLLTGGKLDQLTLDSGMAPGYGQWKISALEARRNQWIQVKARAWDTLVQVGAEDAGLVGGSLTSAQAKAATAERIVLPLEDGAATVNVWSRYLDVKGTVHGIPAATWAQLEKLAPLQRRLATLYTPGTDDLAKLAKVFSQVYIAA</sequence>
<dbReference type="EMBL" id="BLAD01000061">
    <property type="protein sequence ID" value="GES02779.1"/>
    <property type="molecule type" value="Genomic_DNA"/>
</dbReference>
<evidence type="ECO:0000313" key="1">
    <source>
        <dbReference type="EMBL" id="GES02779.1"/>
    </source>
</evidence>
<dbReference type="OrthoDB" id="3525411at2"/>
<proteinExistence type="predicted"/>
<protein>
    <submittedName>
        <fullName evidence="1">Uncharacterized protein</fullName>
    </submittedName>
</protein>